<gene>
    <name evidence="1" type="ORF">OHB35_48620</name>
</gene>
<organism evidence="1 2">
    <name type="scientific">Streptomyces phaeochromogenes</name>
    <dbReference type="NCBI Taxonomy" id="1923"/>
    <lineage>
        <taxon>Bacteria</taxon>
        <taxon>Bacillati</taxon>
        <taxon>Actinomycetota</taxon>
        <taxon>Actinomycetes</taxon>
        <taxon>Kitasatosporales</taxon>
        <taxon>Streptomycetaceae</taxon>
        <taxon>Streptomyces</taxon>
        <taxon>Streptomyces phaeochromogenes group</taxon>
    </lineage>
</organism>
<evidence type="ECO:0000313" key="2">
    <source>
        <dbReference type="Proteomes" id="UP001340816"/>
    </source>
</evidence>
<name>A0ABZ1HSM9_STRPH</name>
<dbReference type="GeneID" id="93925979"/>
<protein>
    <submittedName>
        <fullName evidence="1">Uncharacterized protein</fullName>
    </submittedName>
</protein>
<dbReference type="Proteomes" id="UP001340816">
    <property type="component" value="Chromosome"/>
</dbReference>
<sequence>MEPAVFEHGDVYMRVDHEIFELFRRNVVIGSYRAPLNWIKVRADARRGGTTRLHFGHIAQLDEPIYAPKTDPGRLLVTIEIPTTDEPLYGAYFTRLAQLSDRPIGP</sequence>
<proteinExistence type="predicted"/>
<dbReference type="EMBL" id="CP109135">
    <property type="protein sequence ID" value="WSD20486.1"/>
    <property type="molecule type" value="Genomic_DNA"/>
</dbReference>
<evidence type="ECO:0000313" key="1">
    <source>
        <dbReference type="EMBL" id="WSD20486.1"/>
    </source>
</evidence>
<dbReference type="RefSeq" id="WP_326762171.1">
    <property type="nucleotide sequence ID" value="NZ_CP108382.1"/>
</dbReference>
<keyword evidence="2" id="KW-1185">Reference proteome</keyword>
<reference evidence="1 2" key="1">
    <citation type="submission" date="2022-10" db="EMBL/GenBank/DDBJ databases">
        <title>The complete genomes of actinobacterial strains from the NBC collection.</title>
        <authorList>
            <person name="Joergensen T.S."/>
            <person name="Alvarez Arevalo M."/>
            <person name="Sterndorff E.B."/>
            <person name="Faurdal D."/>
            <person name="Vuksanovic O."/>
            <person name="Mourched A.-S."/>
            <person name="Charusanti P."/>
            <person name="Shaw S."/>
            <person name="Blin K."/>
            <person name="Weber T."/>
        </authorList>
    </citation>
    <scope>NUCLEOTIDE SEQUENCE [LARGE SCALE GENOMIC DNA]</scope>
    <source>
        <strain evidence="1 2">NBC 01752</strain>
    </source>
</reference>
<accession>A0ABZ1HSM9</accession>